<name>W0UVK2_SORAR</name>
<dbReference type="SMART" id="SM00092">
    <property type="entry name" value="RNAse_Pc"/>
    <property type="match status" value="1"/>
</dbReference>
<keyword evidence="4 7" id="KW-0540">Nuclease</keyword>
<comment type="subcellular location">
    <subcellularLocation>
        <location evidence="1">Secreted</location>
    </subcellularLocation>
</comment>
<dbReference type="InterPro" id="IPR036816">
    <property type="entry name" value="RNaseA-like_dom_sf"/>
</dbReference>
<feature type="domain" description="Ribonuclease A-domain" evidence="9">
    <location>
        <begin position="37"/>
        <end position="140"/>
    </location>
</feature>
<dbReference type="Gene3D" id="3.10.130.10">
    <property type="entry name" value="Ribonuclease A-like domain"/>
    <property type="match status" value="1"/>
</dbReference>
<keyword evidence="6 7" id="KW-0378">Hydrolase</keyword>
<dbReference type="PANTHER" id="PTHR11437:SF31">
    <property type="entry name" value="RIBONUCLEASE 7"/>
    <property type="match status" value="1"/>
</dbReference>
<evidence type="ECO:0000256" key="5">
    <source>
        <dbReference type="ARBA" id="ARBA00022759"/>
    </source>
</evidence>
<sequence length="175" mass="19533">MPPREMAPTRTRSCPLLLLLLLALWVAQHPVSAKPKNMTSAQWFETQHVQLSPKRCNMAMRPINQDKKRCKNLNTFLHEPFSSVANTCQIPNIACKNGWDNCHQSPEPVSLTNCHLVSGMYPDCNYKDKQGAGAIAQRVGRLPCMRPTRVRSPASHMVPQAPPGVIPECKARSNP</sequence>
<dbReference type="GO" id="GO:0050832">
    <property type="term" value="P:defense response to fungus"/>
    <property type="evidence" value="ECO:0007669"/>
    <property type="project" value="TreeGrafter"/>
</dbReference>
<dbReference type="GO" id="GO:0050830">
    <property type="term" value="P:defense response to Gram-positive bacterium"/>
    <property type="evidence" value="ECO:0007669"/>
    <property type="project" value="TreeGrafter"/>
</dbReference>
<accession>W0UVK2</accession>
<feature type="signal peptide" evidence="7">
    <location>
        <begin position="1"/>
        <end position="33"/>
    </location>
</feature>
<dbReference type="GO" id="GO:0003676">
    <property type="term" value="F:nucleic acid binding"/>
    <property type="evidence" value="ECO:0007669"/>
    <property type="project" value="InterPro"/>
</dbReference>
<reference evidence="10" key="3">
    <citation type="journal article" date="2019" name="Gene Rep">
        <title>Eutherian third-party data gene collections.</title>
        <authorList>
            <person name="Premzl M."/>
        </authorList>
    </citation>
    <scope>NUCLEOTIDE SEQUENCE</scope>
</reference>
<comment type="similarity">
    <text evidence="2 7">Belongs to the pancreatic ribonuclease family.</text>
</comment>
<evidence type="ECO:0000313" key="10">
    <source>
        <dbReference type="EMBL" id="CDG32148.1"/>
    </source>
</evidence>
<dbReference type="InterPro" id="IPR023411">
    <property type="entry name" value="RNaseA_AS"/>
</dbReference>
<feature type="region of interest" description="Disordered" evidence="8">
    <location>
        <begin position="150"/>
        <end position="175"/>
    </location>
</feature>
<keyword evidence="5 7" id="KW-0255">Endonuclease</keyword>
<dbReference type="CDD" id="cd06265">
    <property type="entry name" value="RNase_A_canonical"/>
    <property type="match status" value="1"/>
</dbReference>
<dbReference type="GO" id="GO:0004540">
    <property type="term" value="F:RNA nuclease activity"/>
    <property type="evidence" value="ECO:0007669"/>
    <property type="project" value="TreeGrafter"/>
</dbReference>
<reference evidence="10" key="2">
    <citation type="journal article" date="2016" name="Data Brief">
        <title>Curated eutherian third party data gene data sets.</title>
        <authorList>
            <person name="Premzl M."/>
        </authorList>
    </citation>
    <scope>NUCLEOTIDE SEQUENCE</scope>
</reference>
<proteinExistence type="inferred from homology"/>
<evidence type="ECO:0000256" key="2">
    <source>
        <dbReference type="ARBA" id="ARBA00005600"/>
    </source>
</evidence>
<dbReference type="InterPro" id="IPR023412">
    <property type="entry name" value="RNaseA_domain"/>
</dbReference>
<reference evidence="10" key="1">
    <citation type="journal article" date="2014" name="Mol. Genet. Genomics">
        <title>Comparative genomic analysis of eutherian ribonuclease A genes.</title>
        <authorList>
            <person name="Premzl M."/>
        </authorList>
    </citation>
    <scope>NUCLEOTIDE SEQUENCE</scope>
</reference>
<dbReference type="GO" id="GO:0050829">
    <property type="term" value="P:defense response to Gram-negative bacterium"/>
    <property type="evidence" value="ECO:0007669"/>
    <property type="project" value="TreeGrafter"/>
</dbReference>
<evidence type="ECO:0000256" key="4">
    <source>
        <dbReference type="ARBA" id="ARBA00022722"/>
    </source>
</evidence>
<evidence type="ECO:0000256" key="8">
    <source>
        <dbReference type="SAM" id="MobiDB-lite"/>
    </source>
</evidence>
<protein>
    <submittedName>
        <fullName evidence="10">Ribonuclease A E2</fullName>
    </submittedName>
</protein>
<dbReference type="PANTHER" id="PTHR11437">
    <property type="entry name" value="RIBONUCLEASE"/>
    <property type="match status" value="1"/>
</dbReference>
<evidence type="ECO:0000256" key="3">
    <source>
        <dbReference type="ARBA" id="ARBA00022525"/>
    </source>
</evidence>
<dbReference type="AlphaFoldDB" id="W0UVK2"/>
<feature type="chain" id="PRO_5007751509" evidence="7">
    <location>
        <begin position="34"/>
        <end position="175"/>
    </location>
</feature>
<evidence type="ECO:0000259" key="9">
    <source>
        <dbReference type="SMART" id="SM00092"/>
    </source>
</evidence>
<dbReference type="PRINTS" id="PR00794">
    <property type="entry name" value="RIBONUCLEASE"/>
</dbReference>
<evidence type="ECO:0000256" key="1">
    <source>
        <dbReference type="ARBA" id="ARBA00004613"/>
    </source>
</evidence>
<gene>
    <name evidence="10" type="primary">RAE2</name>
</gene>
<dbReference type="Pfam" id="PF00074">
    <property type="entry name" value="RnaseA"/>
    <property type="match status" value="1"/>
</dbReference>
<dbReference type="GO" id="GO:0005615">
    <property type="term" value="C:extracellular space"/>
    <property type="evidence" value="ECO:0007669"/>
    <property type="project" value="TreeGrafter"/>
</dbReference>
<dbReference type="InterPro" id="IPR001427">
    <property type="entry name" value="RNaseA"/>
</dbReference>
<dbReference type="GO" id="GO:0016787">
    <property type="term" value="F:hydrolase activity"/>
    <property type="evidence" value="ECO:0007669"/>
    <property type="project" value="UniProtKB-KW"/>
</dbReference>
<evidence type="ECO:0000256" key="6">
    <source>
        <dbReference type="ARBA" id="ARBA00022801"/>
    </source>
</evidence>
<dbReference type="PROSITE" id="PS00127">
    <property type="entry name" value="RNASE_PANCREATIC"/>
    <property type="match status" value="1"/>
</dbReference>
<keyword evidence="7" id="KW-0732">Signal</keyword>
<keyword evidence="3" id="KW-0964">Secreted</keyword>
<dbReference type="HOGENOM" id="CLU_117006_0_1_1"/>
<dbReference type="GO" id="GO:0045087">
    <property type="term" value="P:innate immune response"/>
    <property type="evidence" value="ECO:0007669"/>
    <property type="project" value="TreeGrafter"/>
</dbReference>
<dbReference type="EMBL" id="HG329072">
    <property type="protein sequence ID" value="CDG32148.1"/>
    <property type="molecule type" value="Genomic_DNA"/>
</dbReference>
<evidence type="ECO:0000256" key="7">
    <source>
        <dbReference type="RuleBase" id="RU000651"/>
    </source>
</evidence>
<dbReference type="SUPFAM" id="SSF54076">
    <property type="entry name" value="RNase A-like"/>
    <property type="match status" value="1"/>
</dbReference>
<dbReference type="GO" id="GO:0004519">
    <property type="term" value="F:endonuclease activity"/>
    <property type="evidence" value="ECO:0007669"/>
    <property type="project" value="UniProtKB-KW"/>
</dbReference>
<organism evidence="10">
    <name type="scientific">Sorex araneus</name>
    <name type="common">Eurasian common shrew</name>
    <name type="synonym">European shrew</name>
    <dbReference type="NCBI Taxonomy" id="42254"/>
    <lineage>
        <taxon>Eukaryota</taxon>
        <taxon>Metazoa</taxon>
        <taxon>Chordata</taxon>
        <taxon>Craniata</taxon>
        <taxon>Vertebrata</taxon>
        <taxon>Euteleostomi</taxon>
        <taxon>Mammalia</taxon>
        <taxon>Eutheria</taxon>
        <taxon>Laurasiatheria</taxon>
        <taxon>Eulipotyphla</taxon>
        <taxon>Soricidae</taxon>
        <taxon>Soricinae</taxon>
        <taxon>Sorex</taxon>
    </lineage>
</organism>